<dbReference type="Gene3D" id="2.160.20.80">
    <property type="entry name" value="E3 ubiquitin-protein ligase SopA"/>
    <property type="match status" value="1"/>
</dbReference>
<comment type="caution">
    <text evidence="2">The sequence shown here is derived from an EMBL/GenBank/DDBJ whole genome shotgun (WGS) entry which is preliminary data.</text>
</comment>
<evidence type="ECO:0000256" key="1">
    <source>
        <dbReference type="SAM" id="MobiDB-lite"/>
    </source>
</evidence>
<dbReference type="PANTHER" id="PTHR36963">
    <property type="entry name" value="HELICASE"/>
    <property type="match status" value="1"/>
</dbReference>
<feature type="region of interest" description="Disordered" evidence="1">
    <location>
        <begin position="1"/>
        <end position="23"/>
    </location>
</feature>
<sequence>MPETTFDFGDGRDAVPARQHPNGGGRIAAGVEVPDSVYVGPAARIMGGEFYGGVFRGGVFRGGEFLGGVFCGGLFHGGVFRGGLFHGGVFRGGEFLGGVFCGGLFHDGVFRGGLFHDGVFRGGEFRGGEFRGGVFRDGTFFCSGVLPHNAVISAPNELSIGCVRHSLDHWARHVREIATNYGYDEKQISLTEQVVQLATAYVEAGLGPTKESEADA</sequence>
<name>A0A0F9QCZ4_9ZZZZ</name>
<dbReference type="AlphaFoldDB" id="A0A0F9QCZ4"/>
<dbReference type="PANTHER" id="PTHR36963:SF2">
    <property type="entry name" value="TNFR-CYS DOMAIN-CONTAINING PROTEIN"/>
    <property type="match status" value="1"/>
</dbReference>
<evidence type="ECO:0000313" key="2">
    <source>
        <dbReference type="EMBL" id="KKN41850.1"/>
    </source>
</evidence>
<accession>A0A0F9QCZ4</accession>
<protein>
    <submittedName>
        <fullName evidence="2">Uncharacterized protein</fullName>
    </submittedName>
</protein>
<organism evidence="2">
    <name type="scientific">marine sediment metagenome</name>
    <dbReference type="NCBI Taxonomy" id="412755"/>
    <lineage>
        <taxon>unclassified sequences</taxon>
        <taxon>metagenomes</taxon>
        <taxon>ecological metagenomes</taxon>
    </lineage>
</organism>
<dbReference type="EMBL" id="LAZR01001620">
    <property type="protein sequence ID" value="KKN41850.1"/>
    <property type="molecule type" value="Genomic_DNA"/>
</dbReference>
<gene>
    <name evidence="2" type="ORF">LCGC14_0719100</name>
</gene>
<proteinExistence type="predicted"/>
<dbReference type="SUPFAM" id="SSF141571">
    <property type="entry name" value="Pentapeptide repeat-like"/>
    <property type="match status" value="1"/>
</dbReference>
<reference evidence="2" key="1">
    <citation type="journal article" date="2015" name="Nature">
        <title>Complex archaea that bridge the gap between prokaryotes and eukaryotes.</title>
        <authorList>
            <person name="Spang A."/>
            <person name="Saw J.H."/>
            <person name="Jorgensen S.L."/>
            <person name="Zaremba-Niedzwiedzka K."/>
            <person name="Martijn J."/>
            <person name="Lind A.E."/>
            <person name="van Eijk R."/>
            <person name="Schleper C."/>
            <person name="Guy L."/>
            <person name="Ettema T.J."/>
        </authorList>
    </citation>
    <scope>NUCLEOTIDE SEQUENCE</scope>
</reference>